<dbReference type="PROSITE" id="PS51257">
    <property type="entry name" value="PROKAR_LIPOPROTEIN"/>
    <property type="match status" value="1"/>
</dbReference>
<dbReference type="EMBL" id="BJWH01000008">
    <property type="protein sequence ID" value="GEL98335.1"/>
    <property type="molecule type" value="Genomic_DNA"/>
</dbReference>
<dbReference type="AlphaFoldDB" id="A0A511JKA1"/>
<keyword evidence="3" id="KW-1185">Reference proteome</keyword>
<evidence type="ECO:0000313" key="3">
    <source>
        <dbReference type="Proteomes" id="UP000321049"/>
    </source>
</evidence>
<dbReference type="OrthoDB" id="5241375at2"/>
<protein>
    <recommendedName>
        <fullName evidence="4">Nuclease</fullName>
    </recommendedName>
</protein>
<feature type="chain" id="PRO_5038751506" description="Nuclease" evidence="1">
    <location>
        <begin position="21"/>
        <end position="104"/>
    </location>
</feature>
<gene>
    <name evidence="2" type="ORF">CTE05_18820</name>
</gene>
<name>A0A511JKA1_9CELL</name>
<evidence type="ECO:0000313" key="2">
    <source>
        <dbReference type="EMBL" id="GEL98335.1"/>
    </source>
</evidence>
<dbReference type="RefSeq" id="WP_146845864.1">
    <property type="nucleotide sequence ID" value="NZ_BJWH01000008.1"/>
</dbReference>
<comment type="caution">
    <text evidence="2">The sequence shown here is derived from an EMBL/GenBank/DDBJ whole genome shotgun (WGS) entry which is preliminary data.</text>
</comment>
<organism evidence="2 3">
    <name type="scientific">Cellulomonas terrae</name>
    <dbReference type="NCBI Taxonomy" id="311234"/>
    <lineage>
        <taxon>Bacteria</taxon>
        <taxon>Bacillati</taxon>
        <taxon>Actinomycetota</taxon>
        <taxon>Actinomycetes</taxon>
        <taxon>Micrococcales</taxon>
        <taxon>Cellulomonadaceae</taxon>
        <taxon>Cellulomonas</taxon>
    </lineage>
</organism>
<reference evidence="2 3" key="1">
    <citation type="submission" date="2019-07" db="EMBL/GenBank/DDBJ databases">
        <title>Whole genome shotgun sequence of Cellulomonas terrae NBRC 100819.</title>
        <authorList>
            <person name="Hosoyama A."/>
            <person name="Uohara A."/>
            <person name="Ohji S."/>
            <person name="Ichikawa N."/>
        </authorList>
    </citation>
    <scope>NUCLEOTIDE SEQUENCE [LARGE SCALE GENOMIC DNA]</scope>
    <source>
        <strain evidence="2 3">NBRC 100819</strain>
    </source>
</reference>
<accession>A0A511JKA1</accession>
<evidence type="ECO:0000256" key="1">
    <source>
        <dbReference type="SAM" id="SignalP"/>
    </source>
</evidence>
<proteinExistence type="predicted"/>
<evidence type="ECO:0008006" key="4">
    <source>
        <dbReference type="Google" id="ProtNLM"/>
    </source>
</evidence>
<keyword evidence="1" id="KW-0732">Signal</keyword>
<dbReference type="Proteomes" id="UP000321049">
    <property type="component" value="Unassembled WGS sequence"/>
</dbReference>
<feature type="signal peptide" evidence="1">
    <location>
        <begin position="1"/>
        <end position="20"/>
    </location>
</feature>
<sequence>MSFPGVRLALVAVAVGLTVAGCLPEPVQPSAPAGIVEEVPAAPPAAPAQECVVKGNVSIDSGELIYHVPGQEFYDETIIREEFGERWFCSEEEAVAAGWRKSLR</sequence>